<evidence type="ECO:0000313" key="1">
    <source>
        <dbReference type="EMBL" id="JAV93082.1"/>
    </source>
</evidence>
<name>A0A1Y1N599_PHOPY</name>
<dbReference type="EMBL" id="GEZM01012223">
    <property type="protein sequence ID" value="JAV93082.1"/>
    <property type="molecule type" value="Transcribed_RNA"/>
</dbReference>
<dbReference type="AlphaFoldDB" id="A0A1Y1N599"/>
<accession>A0A1Y1N599</accession>
<proteinExistence type="predicted"/>
<dbReference type="EMBL" id="GEZM01012224">
    <property type="protein sequence ID" value="JAV93079.1"/>
    <property type="molecule type" value="Transcribed_RNA"/>
</dbReference>
<organism evidence="1">
    <name type="scientific">Photinus pyralis</name>
    <name type="common">Common eastern firefly</name>
    <name type="synonym">Lampyris pyralis</name>
    <dbReference type="NCBI Taxonomy" id="7054"/>
    <lineage>
        <taxon>Eukaryota</taxon>
        <taxon>Metazoa</taxon>
        <taxon>Ecdysozoa</taxon>
        <taxon>Arthropoda</taxon>
        <taxon>Hexapoda</taxon>
        <taxon>Insecta</taxon>
        <taxon>Pterygota</taxon>
        <taxon>Neoptera</taxon>
        <taxon>Endopterygota</taxon>
        <taxon>Coleoptera</taxon>
        <taxon>Polyphaga</taxon>
        <taxon>Elateriformia</taxon>
        <taxon>Elateroidea</taxon>
        <taxon>Lampyridae</taxon>
        <taxon>Lampyrinae</taxon>
        <taxon>Photinus</taxon>
    </lineage>
</organism>
<protein>
    <submittedName>
        <fullName evidence="1">Uncharacterized protein</fullName>
    </submittedName>
</protein>
<sequence length="128" mass="14338">MCLRESPRSSDLDDVLVLQYILVFTTKLERFQPFLIKIRPNSTSALVPKKVSAGYRYPQNDIPECASDKSNTFMPLSIASDTICSACSSVTPGPKIGHVPSPMLETRSPLFPRFRYRKPGVREVCLES</sequence>
<reference evidence="1" key="1">
    <citation type="journal article" date="2016" name="Sci. Rep.">
        <title>Molecular characterization of firefly nuptial gifts: a multi-omics approach sheds light on postcopulatory sexual selection.</title>
        <authorList>
            <person name="Al-Wathiqui N."/>
            <person name="Fallon T.R."/>
            <person name="South A."/>
            <person name="Weng J.K."/>
            <person name="Lewis S.M."/>
        </authorList>
    </citation>
    <scope>NUCLEOTIDE SEQUENCE</scope>
</reference>